<dbReference type="Proteomes" id="UP000037778">
    <property type="component" value="Unassembled WGS sequence"/>
</dbReference>
<evidence type="ECO:0000313" key="2">
    <source>
        <dbReference type="Proteomes" id="UP000037778"/>
    </source>
</evidence>
<dbReference type="EMBL" id="JXCY01000005">
    <property type="protein sequence ID" value="KOY76564.1"/>
    <property type="molecule type" value="Genomic_DNA"/>
</dbReference>
<reference evidence="1 2" key="1">
    <citation type="journal article" date="2015" name="Genome Biol. Evol.">
        <title>Functionally Structured Genomes in Lactobacillus kunkeei Colonizing the Honey Crop and Food Products of Honeybees and Stingless Bees.</title>
        <authorList>
            <person name="Tamarit D."/>
            <person name="Ellegaard K.M."/>
            <person name="Wikander J."/>
            <person name="Olofsson T."/>
            <person name="Vasquez A."/>
            <person name="Andersson S.G."/>
        </authorList>
    </citation>
    <scope>NUCLEOTIDE SEQUENCE [LARGE SCALE GENOMIC DNA]</scope>
    <source>
        <strain evidence="1 2">LAko</strain>
    </source>
</reference>
<proteinExistence type="predicted"/>
<dbReference type="AlphaFoldDB" id="A0A0M9DD66"/>
<dbReference type="SUPFAM" id="SSF111126">
    <property type="entry name" value="Ligand-binding domain in the NO signalling and Golgi transport"/>
    <property type="match status" value="1"/>
</dbReference>
<comment type="caution">
    <text evidence="1">The sequence shown here is derived from an EMBL/GenBank/DDBJ whole genome shotgun (WGS) entry which is preliminary data.</text>
</comment>
<organism evidence="1 2">
    <name type="scientific">Apilactobacillus kunkeei</name>
    <dbReference type="NCBI Taxonomy" id="148814"/>
    <lineage>
        <taxon>Bacteria</taxon>
        <taxon>Bacillati</taxon>
        <taxon>Bacillota</taxon>
        <taxon>Bacilli</taxon>
        <taxon>Lactobacillales</taxon>
        <taxon>Lactobacillaceae</taxon>
        <taxon>Apilactobacillus</taxon>
    </lineage>
</organism>
<evidence type="ECO:0008006" key="3">
    <source>
        <dbReference type="Google" id="ProtNLM"/>
    </source>
</evidence>
<dbReference type="Gene3D" id="3.30.1380.20">
    <property type="entry name" value="Trafficking protein particle complex subunit 3"/>
    <property type="match status" value="1"/>
</dbReference>
<dbReference type="PATRIC" id="fig|148814.8.peg.558"/>
<evidence type="ECO:0000313" key="1">
    <source>
        <dbReference type="EMBL" id="KOY76564.1"/>
    </source>
</evidence>
<sequence>MDNNNLYNKIIDNDSTRPLWGQELLRDVLLNDLLGNDTHSIMYWAGKKIARKFPLKDALDTVLFFKQSGLGDLSVSSENKHEIKWTLSGDIVAKRIEANQDADFMFESGFLAQIAQQQFGVISEAEMNPKEEKNGTVLIRVHMDPKHPAPVIEDSVKEFDLKQ</sequence>
<dbReference type="InterPro" id="IPR024096">
    <property type="entry name" value="NO_sig/Golgi_transp_ligand-bd"/>
</dbReference>
<keyword evidence="2" id="KW-1185">Reference proteome</keyword>
<dbReference type="RefSeq" id="WP_053791664.1">
    <property type="nucleotide sequence ID" value="NZ_JXCY01000005.1"/>
</dbReference>
<name>A0A0M9DD66_9LACO</name>
<dbReference type="Pfam" id="PF10702">
    <property type="entry name" value="DUF2507"/>
    <property type="match status" value="1"/>
</dbReference>
<gene>
    <name evidence="1" type="ORF">RZ71_13620</name>
</gene>
<accession>A0A0M9DD66</accession>
<dbReference type="InterPro" id="IPR019642">
    <property type="entry name" value="DUF2507"/>
</dbReference>
<protein>
    <recommendedName>
        <fullName evidence="3">DUF2507 domain-containing protein</fullName>
    </recommendedName>
</protein>